<name>A0A6N3I0R4_CLOSY</name>
<dbReference type="AlphaFoldDB" id="A0A6N3I0R4"/>
<dbReference type="RefSeq" id="WP_156684992.1">
    <property type="nucleotide sequence ID" value="NZ_CACRUA010000081.1"/>
</dbReference>
<protein>
    <submittedName>
        <fullName evidence="1">Uncharacterized protein</fullName>
    </submittedName>
</protein>
<evidence type="ECO:0000313" key="1">
    <source>
        <dbReference type="EMBL" id="VYU81583.1"/>
    </source>
</evidence>
<sequence>MNIKLFPKRSLKVSGIKPKQITFMVWSRPLYVYDVANLYAANWLPTPAVDILMYQSAAVVELMKL</sequence>
<gene>
    <name evidence="1" type="ORF">CSLFYP84_04440</name>
</gene>
<proteinExistence type="predicted"/>
<reference evidence="1" key="1">
    <citation type="submission" date="2019-11" db="EMBL/GenBank/DDBJ databases">
        <authorList>
            <person name="Feng L."/>
        </authorList>
    </citation>
    <scope>NUCLEOTIDE SEQUENCE</scope>
    <source>
        <strain evidence="1">CsymbiosumLFYP84</strain>
    </source>
</reference>
<organism evidence="1">
    <name type="scientific">Clostridium symbiosum</name>
    <name type="common">Bacteroides symbiosus</name>
    <dbReference type="NCBI Taxonomy" id="1512"/>
    <lineage>
        <taxon>Bacteria</taxon>
        <taxon>Bacillati</taxon>
        <taxon>Bacillota</taxon>
        <taxon>Clostridia</taxon>
        <taxon>Lachnospirales</taxon>
        <taxon>Lachnospiraceae</taxon>
        <taxon>Otoolea</taxon>
    </lineage>
</organism>
<dbReference type="EMBL" id="CACRUA010000081">
    <property type="protein sequence ID" value="VYU81583.1"/>
    <property type="molecule type" value="Genomic_DNA"/>
</dbReference>
<accession>A0A6N3I0R4</accession>